<organism evidence="1 2">
    <name type="scientific">Flavobacterium tibetense</name>
    <dbReference type="NCBI Taxonomy" id="2233533"/>
    <lineage>
        <taxon>Bacteria</taxon>
        <taxon>Pseudomonadati</taxon>
        <taxon>Bacteroidota</taxon>
        <taxon>Flavobacteriia</taxon>
        <taxon>Flavobacteriales</taxon>
        <taxon>Flavobacteriaceae</taxon>
        <taxon>Flavobacterium</taxon>
    </lineage>
</organism>
<sequence length="74" mass="7905">MKKLSLLLGALTMVVLVSCKEKEEEPIEAAPVEVAPEATENEGTKIKVNADGVEYSDGNTEIEVSKDGGEVKKD</sequence>
<protein>
    <submittedName>
        <fullName evidence="1">Uncharacterized protein</fullName>
    </submittedName>
</protein>
<dbReference type="AlphaFoldDB" id="A0A365P1I0"/>
<evidence type="ECO:0000313" key="1">
    <source>
        <dbReference type="EMBL" id="RBA28330.1"/>
    </source>
</evidence>
<dbReference type="PROSITE" id="PS51257">
    <property type="entry name" value="PROKAR_LIPOPROTEIN"/>
    <property type="match status" value="1"/>
</dbReference>
<name>A0A365P1I0_9FLAO</name>
<evidence type="ECO:0000313" key="2">
    <source>
        <dbReference type="Proteomes" id="UP000253319"/>
    </source>
</evidence>
<keyword evidence="2" id="KW-1185">Reference proteome</keyword>
<comment type="caution">
    <text evidence="1">The sequence shown here is derived from an EMBL/GenBank/DDBJ whole genome shotgun (WGS) entry which is preliminary data.</text>
</comment>
<gene>
    <name evidence="1" type="ORF">DPN68_07830</name>
</gene>
<accession>A0A365P1I0</accession>
<dbReference type="EMBL" id="QLST01000008">
    <property type="protein sequence ID" value="RBA28330.1"/>
    <property type="molecule type" value="Genomic_DNA"/>
</dbReference>
<dbReference type="RefSeq" id="WP_113989095.1">
    <property type="nucleotide sequence ID" value="NZ_QLST01000008.1"/>
</dbReference>
<proteinExistence type="predicted"/>
<reference evidence="1 2" key="1">
    <citation type="submission" date="2018-06" db="EMBL/GenBank/DDBJ databases">
        <title>Flavobacterium tibetense sp. nov., isolated from a wetland YonghuCo on Tibetan Plateau.</title>
        <authorList>
            <person name="Xing P."/>
            <person name="Phurbu D."/>
            <person name="Lu H."/>
        </authorList>
    </citation>
    <scope>NUCLEOTIDE SEQUENCE [LARGE SCALE GENOMIC DNA]</scope>
    <source>
        <strain evidence="1 2">YH5</strain>
    </source>
</reference>
<dbReference type="Proteomes" id="UP000253319">
    <property type="component" value="Unassembled WGS sequence"/>
</dbReference>